<keyword evidence="1" id="KW-0489">Methyltransferase</keyword>
<dbReference type="OrthoDB" id="407325at2759"/>
<dbReference type="GO" id="GO:0032259">
    <property type="term" value="P:methylation"/>
    <property type="evidence" value="ECO:0007669"/>
    <property type="project" value="UniProtKB-KW"/>
</dbReference>
<dbReference type="InterPro" id="IPR029063">
    <property type="entry name" value="SAM-dependent_MTases_sf"/>
</dbReference>
<dbReference type="CDD" id="cd02440">
    <property type="entry name" value="AdoMet_MTases"/>
    <property type="match status" value="1"/>
</dbReference>
<gene>
    <name evidence="5" type="ORF">ONB1V03_LOCUS6067</name>
</gene>
<dbReference type="Gene3D" id="3.40.50.150">
    <property type="entry name" value="Vaccinia Virus protein VP39"/>
    <property type="match status" value="1"/>
</dbReference>
<keyword evidence="6" id="KW-1185">Reference proteome</keyword>
<dbReference type="Pfam" id="PF10294">
    <property type="entry name" value="Methyltransf_16"/>
    <property type="match status" value="1"/>
</dbReference>
<accession>A0A7R9QK05</accession>
<dbReference type="EMBL" id="CAJPVJ010002618">
    <property type="protein sequence ID" value="CAG2166548.1"/>
    <property type="molecule type" value="Genomic_DNA"/>
</dbReference>
<keyword evidence="3" id="KW-0949">S-adenosyl-L-methionine</keyword>
<dbReference type="AlphaFoldDB" id="A0A7R9QK05"/>
<name>A0A7R9QK05_9ACAR</name>
<dbReference type="Proteomes" id="UP000728032">
    <property type="component" value="Unassembled WGS sequence"/>
</dbReference>
<keyword evidence="2" id="KW-0808">Transferase</keyword>
<evidence type="ECO:0000256" key="4">
    <source>
        <dbReference type="ARBA" id="ARBA00043988"/>
    </source>
</evidence>
<evidence type="ECO:0000313" key="6">
    <source>
        <dbReference type="Proteomes" id="UP000728032"/>
    </source>
</evidence>
<protein>
    <recommendedName>
        <fullName evidence="7">Methyltransferase</fullName>
    </recommendedName>
</protein>
<organism evidence="5">
    <name type="scientific">Oppiella nova</name>
    <dbReference type="NCBI Taxonomy" id="334625"/>
    <lineage>
        <taxon>Eukaryota</taxon>
        <taxon>Metazoa</taxon>
        <taxon>Ecdysozoa</taxon>
        <taxon>Arthropoda</taxon>
        <taxon>Chelicerata</taxon>
        <taxon>Arachnida</taxon>
        <taxon>Acari</taxon>
        <taxon>Acariformes</taxon>
        <taxon>Sarcoptiformes</taxon>
        <taxon>Oribatida</taxon>
        <taxon>Brachypylina</taxon>
        <taxon>Oppioidea</taxon>
        <taxon>Oppiidae</taxon>
        <taxon>Oppiella</taxon>
    </lineage>
</organism>
<dbReference type="GO" id="GO:0008168">
    <property type="term" value="F:methyltransferase activity"/>
    <property type="evidence" value="ECO:0007669"/>
    <property type="project" value="UniProtKB-KW"/>
</dbReference>
<dbReference type="GO" id="GO:0005634">
    <property type="term" value="C:nucleus"/>
    <property type="evidence" value="ECO:0007669"/>
    <property type="project" value="TreeGrafter"/>
</dbReference>
<evidence type="ECO:0008006" key="7">
    <source>
        <dbReference type="Google" id="ProtNLM"/>
    </source>
</evidence>
<dbReference type="InterPro" id="IPR019410">
    <property type="entry name" value="Methyltransf_16"/>
</dbReference>
<proteinExistence type="inferred from homology"/>
<evidence type="ECO:0000256" key="1">
    <source>
        <dbReference type="ARBA" id="ARBA00022603"/>
    </source>
</evidence>
<dbReference type="GO" id="GO:0005737">
    <property type="term" value="C:cytoplasm"/>
    <property type="evidence" value="ECO:0007669"/>
    <property type="project" value="TreeGrafter"/>
</dbReference>
<dbReference type="PANTHER" id="PTHR14614">
    <property type="entry name" value="HEPATOCELLULAR CARCINOMA-ASSOCIATED ANTIGEN"/>
    <property type="match status" value="1"/>
</dbReference>
<dbReference type="EMBL" id="OC917443">
    <property type="protein sequence ID" value="CAD7647071.1"/>
    <property type="molecule type" value="Genomic_DNA"/>
</dbReference>
<dbReference type="SUPFAM" id="SSF53335">
    <property type="entry name" value="S-adenosyl-L-methionine-dependent methyltransferases"/>
    <property type="match status" value="1"/>
</dbReference>
<evidence type="ECO:0000313" key="5">
    <source>
        <dbReference type="EMBL" id="CAD7647071.1"/>
    </source>
</evidence>
<reference evidence="5" key="1">
    <citation type="submission" date="2020-11" db="EMBL/GenBank/DDBJ databases">
        <authorList>
            <person name="Tran Van P."/>
        </authorList>
    </citation>
    <scope>NUCLEOTIDE SEQUENCE</scope>
</reference>
<sequence>MIISKEFQDKNIVELGSGTGMVGIVAAKVGAHVLLTDSHEYPQCLELCRQNVDINGVKDNITGIWPLSWGHFDQQVIEMPSFDYILSSDCFYDEKDFEDILSTVSFLIDKHDNKETIFYTTYQERNSDWSIECLLRKWSLKCDYICLDDFEGNTSCVTGSDLSARHTIHLLKITKQRDIV</sequence>
<evidence type="ECO:0000256" key="2">
    <source>
        <dbReference type="ARBA" id="ARBA00022679"/>
    </source>
</evidence>
<dbReference type="PANTHER" id="PTHR14614:SF164">
    <property type="entry name" value="HISTONE-ARGININE METHYLTRANSFERASE METTL23"/>
    <property type="match status" value="1"/>
</dbReference>
<comment type="similarity">
    <text evidence="4">Belongs to the methyltransferase superfamily. METTL23 family.</text>
</comment>
<evidence type="ECO:0000256" key="3">
    <source>
        <dbReference type="ARBA" id="ARBA00022691"/>
    </source>
</evidence>